<evidence type="ECO:0000256" key="12">
    <source>
        <dbReference type="ARBA" id="ARBA00049115"/>
    </source>
</evidence>
<evidence type="ECO:0000256" key="11">
    <source>
        <dbReference type="ARBA" id="ARBA00030717"/>
    </source>
</evidence>
<evidence type="ECO:0000256" key="4">
    <source>
        <dbReference type="ARBA" id="ARBA00011668"/>
    </source>
</evidence>
<dbReference type="UniPathway" id="UPA00075">
    <property type="reaction ID" value="UER00336"/>
</dbReference>
<dbReference type="GO" id="GO:0044208">
    <property type="term" value="P:'de novo' AMP biosynthetic process"/>
    <property type="evidence" value="ECO:0007669"/>
    <property type="project" value="UniProtKB-UniPathway"/>
</dbReference>
<comment type="catalytic activity">
    <reaction evidence="12">
        <text>N(6)-(1,2-dicarboxyethyl)-AMP = fumarate + AMP</text>
        <dbReference type="Rhea" id="RHEA:16853"/>
        <dbReference type="ChEBI" id="CHEBI:29806"/>
        <dbReference type="ChEBI" id="CHEBI:57567"/>
        <dbReference type="ChEBI" id="CHEBI:456215"/>
        <dbReference type="EC" id="4.3.2.2"/>
    </reaction>
    <physiologicalReaction direction="left-to-right" evidence="12">
        <dbReference type="Rhea" id="RHEA:16854"/>
    </physiologicalReaction>
</comment>
<evidence type="ECO:0000256" key="5">
    <source>
        <dbReference type="ARBA" id="ARBA00012339"/>
    </source>
</evidence>
<evidence type="ECO:0000313" key="17">
    <source>
        <dbReference type="EMBL" id="ANF17030.1"/>
    </source>
</evidence>
<evidence type="ECO:0000256" key="2">
    <source>
        <dbReference type="ARBA" id="ARBA00004734"/>
    </source>
</evidence>
<evidence type="ECO:0000259" key="16">
    <source>
        <dbReference type="Pfam" id="PF08328"/>
    </source>
</evidence>
<dbReference type="GO" id="GO:0006189">
    <property type="term" value="P:'de novo' IMP biosynthetic process"/>
    <property type="evidence" value="ECO:0007669"/>
    <property type="project" value="UniProtKB-UniPathway"/>
</dbReference>
<dbReference type="GO" id="GO:0004018">
    <property type="term" value="F:N6-(1,2-dicarboxyethyl)AMP AMP-lyase (fumarate-forming) activity"/>
    <property type="evidence" value="ECO:0007669"/>
    <property type="project" value="UniProtKB-UniRule"/>
</dbReference>
<organism evidence="17 18">
    <name type="scientific">Buchnera aphidicola subsp. Schlechtendalia chinensis</name>
    <dbReference type="NCBI Taxonomy" id="118110"/>
    <lineage>
        <taxon>Bacteria</taxon>
        <taxon>Pseudomonadati</taxon>
        <taxon>Pseudomonadota</taxon>
        <taxon>Gammaproteobacteria</taxon>
        <taxon>Enterobacterales</taxon>
        <taxon>Erwiniaceae</taxon>
        <taxon>Buchnera</taxon>
    </lineage>
</organism>
<dbReference type="FunFam" id="1.20.200.10:FF:000004">
    <property type="entry name" value="Adenylosuccinate lyase"/>
    <property type="match status" value="1"/>
</dbReference>
<dbReference type="InterPro" id="IPR024083">
    <property type="entry name" value="Fumarase/histidase_N"/>
</dbReference>
<name>A0A172WDG9_BUCSC</name>
<dbReference type="InterPro" id="IPR013539">
    <property type="entry name" value="PurB_C"/>
</dbReference>
<evidence type="ECO:0000256" key="13">
    <source>
        <dbReference type="NCBIfam" id="TIGR00928"/>
    </source>
</evidence>
<evidence type="ECO:0000313" key="18">
    <source>
        <dbReference type="Proteomes" id="UP000077654"/>
    </source>
</evidence>
<proteinExistence type="inferred from homology"/>
<evidence type="ECO:0000259" key="15">
    <source>
        <dbReference type="Pfam" id="PF00206"/>
    </source>
</evidence>
<feature type="domain" description="Fumarate lyase N-terminal" evidence="15">
    <location>
        <begin position="14"/>
        <end position="312"/>
    </location>
</feature>
<dbReference type="OrthoDB" id="9768878at2"/>
<sequence length="462" mass="53681">MMLSSLTAISPIDGRYGNRTVKLRDIFSEYAFLKFRVKVELLWLKKLLTLKEINVFIKENESINCRIDEIMNNFNEHDAQNIKKLEKTINHDVKSIEYFLKDKLFKMLGAHRVVNFVHCFCTSEDINNLAYSLMLKAAKDKFIIPIWENIIKELKKIISNYYNFPILSRTHGQPATPSTIGKEMVNFSYRIERQLIQFKNINLLGKINGSTGNYNAHFSAYPNINWHKISQDFVLSLGLEWNPYTTQIEPHDYISEFFSCIARVNTILINFNQDMWGYISLNYFVQKNNVNEIGSSIMPHKINPINFENSEGNLGLANAIISYFTRKLPISRWQRDLSDSTVLRNMGSVIAYSMIAYDSMISGIQKLKVNEVQLLEDLDKHWEILAEPIHTVMCKYGIRDAYDKLKLLTRGKKINSAIIHSYINSLTIPEEEKIQLIQLTPMSYLGLSTKLAKNFKNYKHNE</sequence>
<evidence type="ECO:0000256" key="7">
    <source>
        <dbReference type="ARBA" id="ARBA00022755"/>
    </source>
</evidence>
<keyword evidence="18" id="KW-1185">Reference proteome</keyword>
<dbReference type="Pfam" id="PF08328">
    <property type="entry name" value="ASL_C"/>
    <property type="match status" value="1"/>
</dbReference>
<dbReference type="RefSeq" id="WP_075474133.1">
    <property type="nucleotide sequence ID" value="NZ_CP011299.1"/>
</dbReference>
<dbReference type="PANTHER" id="PTHR43411:SF1">
    <property type="entry name" value="ADENYLOSUCCINATE LYASE"/>
    <property type="match status" value="1"/>
</dbReference>
<evidence type="ECO:0000256" key="6">
    <source>
        <dbReference type="ARBA" id="ARBA00017058"/>
    </source>
</evidence>
<dbReference type="InterPro" id="IPR000362">
    <property type="entry name" value="Fumarate_lyase_fam"/>
</dbReference>
<protein>
    <recommendedName>
        <fullName evidence="6 13">Adenylosuccinate lyase</fullName>
        <shortName evidence="14">ASL</shortName>
        <ecNumber evidence="5 13">4.3.2.2</ecNumber>
    </recommendedName>
    <alternativeName>
        <fullName evidence="11 14">Adenylosuccinase</fullName>
    </alternativeName>
</protein>
<comment type="pathway">
    <text evidence="2 14">Purine metabolism; AMP biosynthesis via de novo pathway; AMP from IMP: step 2/2.</text>
</comment>
<dbReference type="NCBIfam" id="NF006764">
    <property type="entry name" value="PRK09285.1"/>
    <property type="match status" value="1"/>
</dbReference>
<evidence type="ECO:0000256" key="10">
    <source>
        <dbReference type="ARBA" id="ARBA00025012"/>
    </source>
</evidence>
<dbReference type="Proteomes" id="UP000077654">
    <property type="component" value="Chromosome"/>
</dbReference>
<evidence type="ECO:0000256" key="9">
    <source>
        <dbReference type="ARBA" id="ARBA00024477"/>
    </source>
</evidence>
<dbReference type="InterPro" id="IPR008948">
    <property type="entry name" value="L-Aspartase-like"/>
</dbReference>
<dbReference type="AlphaFoldDB" id="A0A172WDG9"/>
<evidence type="ECO:0000256" key="14">
    <source>
        <dbReference type="RuleBase" id="RU361172"/>
    </source>
</evidence>
<keyword evidence="8 14" id="KW-0456">Lyase</keyword>
<dbReference type="Pfam" id="PF00206">
    <property type="entry name" value="Lyase_1"/>
    <property type="match status" value="1"/>
</dbReference>
<evidence type="ECO:0000256" key="8">
    <source>
        <dbReference type="ARBA" id="ARBA00023239"/>
    </source>
</evidence>
<feature type="domain" description="Adenylosuccinate lyase PurB C-terminal" evidence="16">
    <location>
        <begin position="331"/>
        <end position="445"/>
    </location>
</feature>
<comment type="subunit">
    <text evidence="4">Homotetramer. Residues from neighboring subunits contribute catalytic and substrate-binding residues to each active site.</text>
</comment>
<dbReference type="STRING" id="118110.XW81_01235"/>
<dbReference type="PRINTS" id="PR00149">
    <property type="entry name" value="FUMRATELYASE"/>
</dbReference>
<dbReference type="PROSITE" id="PS00163">
    <property type="entry name" value="FUMARATE_LYASES"/>
    <property type="match status" value="1"/>
</dbReference>
<dbReference type="InterPro" id="IPR022761">
    <property type="entry name" value="Fumarate_lyase_N"/>
</dbReference>
<dbReference type="PANTHER" id="PTHR43411">
    <property type="entry name" value="ADENYLOSUCCINATE LYASE"/>
    <property type="match status" value="1"/>
</dbReference>
<dbReference type="Gene3D" id="1.10.40.30">
    <property type="entry name" value="Fumarase/aspartase (C-terminal domain)"/>
    <property type="match status" value="1"/>
</dbReference>
<dbReference type="NCBIfam" id="TIGR00928">
    <property type="entry name" value="purB"/>
    <property type="match status" value="1"/>
</dbReference>
<dbReference type="InterPro" id="IPR020557">
    <property type="entry name" value="Fumarate_lyase_CS"/>
</dbReference>
<keyword evidence="7 14" id="KW-0658">Purine biosynthesis</keyword>
<dbReference type="GO" id="GO:0070626">
    <property type="term" value="F:(S)-2-(5-amino-1-(5-phospho-D-ribosyl)imidazole-4-carboxamido) succinate lyase (fumarate-forming) activity"/>
    <property type="evidence" value="ECO:0007669"/>
    <property type="project" value="RHEA"/>
</dbReference>
<comment type="pathway">
    <text evidence="1 14">Purine metabolism; IMP biosynthesis via de novo pathway; 5-amino-1-(5-phospho-D-ribosyl)imidazole-4-carboxamide from 5-amino-1-(5-phospho-D-ribosyl)imidazole-4-carboxylate: step 2/2.</text>
</comment>
<dbReference type="EC" id="4.3.2.2" evidence="5 13"/>
<comment type="catalytic activity">
    <reaction evidence="9">
        <text>(2S)-2-[5-amino-1-(5-phospho-beta-D-ribosyl)imidazole-4-carboxamido]succinate = 5-amino-1-(5-phospho-beta-D-ribosyl)imidazole-4-carboxamide + fumarate</text>
        <dbReference type="Rhea" id="RHEA:23920"/>
        <dbReference type="ChEBI" id="CHEBI:29806"/>
        <dbReference type="ChEBI" id="CHEBI:58443"/>
        <dbReference type="ChEBI" id="CHEBI:58475"/>
        <dbReference type="EC" id="4.3.2.2"/>
    </reaction>
    <physiologicalReaction direction="left-to-right" evidence="9">
        <dbReference type="Rhea" id="RHEA:23921"/>
    </physiologicalReaction>
</comment>
<dbReference type="InterPro" id="IPR004769">
    <property type="entry name" value="Pur_lyase"/>
</dbReference>
<comment type="function">
    <text evidence="10">Catalyzes two reactions in de novo purine nucleotide biosynthesis. Catalyzes the breakdown of 5-aminoimidazole- (N-succinylocarboxamide) ribotide (SAICAR or 2-[5-amino-1-(5-phospho-beta-D-ribosyl)imidazole-4-carboxamido]succinate) to 5-aminoimidazole-4-carboxamide ribotide (AICAR or 5-amino-1-(5-phospho-beta-D-ribosyl)imidazole-4-carboxamide) and fumarate, and of adenylosuccinate (ADS or N(6)-(1,2-dicarboxyethyl)-AMP) to adenosine monophosphate (AMP) and fumarate.</text>
</comment>
<reference evidence="17 18" key="1">
    <citation type="submission" date="2015-04" db="EMBL/GenBank/DDBJ databases">
        <title>Buchnera aphidicola assembly.</title>
        <authorList>
            <person name="Zhang Y."/>
        </authorList>
    </citation>
    <scope>NUCLEOTIDE SEQUENCE [LARGE SCALE GENOMIC DNA]</scope>
    <source>
        <strain evidence="17 18">SC</strain>
    </source>
</reference>
<comment type="similarity">
    <text evidence="3 14">Belongs to the lyase 1 family. Adenylosuccinate lyase subfamily.</text>
</comment>
<evidence type="ECO:0000256" key="1">
    <source>
        <dbReference type="ARBA" id="ARBA00004706"/>
    </source>
</evidence>
<dbReference type="PATRIC" id="fig|118110.3.peg.247"/>
<dbReference type="Gene3D" id="1.20.200.10">
    <property type="entry name" value="Fumarase/aspartase (Central domain)"/>
    <property type="match status" value="1"/>
</dbReference>
<dbReference type="Gene3D" id="1.10.275.10">
    <property type="entry name" value="Fumarase/aspartase (N-terminal domain)"/>
    <property type="match status" value="1"/>
</dbReference>
<evidence type="ECO:0000256" key="3">
    <source>
        <dbReference type="ARBA" id="ARBA00008273"/>
    </source>
</evidence>
<dbReference type="SUPFAM" id="SSF48557">
    <property type="entry name" value="L-aspartase-like"/>
    <property type="match status" value="1"/>
</dbReference>
<dbReference type="InterPro" id="IPR047136">
    <property type="entry name" value="PurB_bact"/>
</dbReference>
<dbReference type="UniPathway" id="UPA00074">
    <property type="reaction ID" value="UER00132"/>
</dbReference>
<dbReference type="GO" id="GO:0005829">
    <property type="term" value="C:cytosol"/>
    <property type="evidence" value="ECO:0007669"/>
    <property type="project" value="TreeGrafter"/>
</dbReference>
<dbReference type="EMBL" id="CP011299">
    <property type="protein sequence ID" value="ANF17030.1"/>
    <property type="molecule type" value="Genomic_DNA"/>
</dbReference>
<gene>
    <name evidence="17" type="ORF">XW81_01235</name>
</gene>
<accession>A0A172WDG9</accession>